<organism evidence="18 19">
    <name type="scientific">Phenylobacterium zucineum (strain HLK1)</name>
    <dbReference type="NCBI Taxonomy" id="450851"/>
    <lineage>
        <taxon>Bacteria</taxon>
        <taxon>Pseudomonadati</taxon>
        <taxon>Pseudomonadota</taxon>
        <taxon>Alphaproteobacteria</taxon>
        <taxon>Caulobacterales</taxon>
        <taxon>Caulobacteraceae</taxon>
        <taxon>Phenylobacterium</taxon>
    </lineage>
</organism>
<comment type="subcellular location">
    <subcellularLocation>
        <location evidence="1 12">Cell outer membrane</location>
        <topology evidence="1 12">Multi-pass membrane protein</topology>
    </subcellularLocation>
</comment>
<keyword evidence="2 12" id="KW-0813">Transport</keyword>
<keyword evidence="11 12" id="KW-0998">Cell outer membrane</keyword>
<dbReference type="InterPro" id="IPR012910">
    <property type="entry name" value="Plug_dom"/>
</dbReference>
<evidence type="ECO:0000256" key="2">
    <source>
        <dbReference type="ARBA" id="ARBA00022448"/>
    </source>
</evidence>
<keyword evidence="10 12" id="KW-0472">Membrane</keyword>
<dbReference type="InterPro" id="IPR039426">
    <property type="entry name" value="TonB-dep_rcpt-like"/>
</dbReference>
<evidence type="ECO:0000256" key="6">
    <source>
        <dbReference type="ARBA" id="ARBA00022729"/>
    </source>
</evidence>
<keyword evidence="5 12" id="KW-0812">Transmembrane</keyword>
<dbReference type="InterPro" id="IPR036942">
    <property type="entry name" value="Beta-barrel_TonB_sf"/>
</dbReference>
<evidence type="ECO:0000313" key="18">
    <source>
        <dbReference type="EMBL" id="ACG78507.1"/>
    </source>
</evidence>
<keyword evidence="18" id="KW-0675">Receptor</keyword>
<evidence type="ECO:0000256" key="14">
    <source>
        <dbReference type="RuleBase" id="RU003357"/>
    </source>
</evidence>
<dbReference type="RefSeq" id="WP_012522649.1">
    <property type="nucleotide sequence ID" value="NC_011144.1"/>
</dbReference>
<evidence type="ECO:0000256" key="8">
    <source>
        <dbReference type="ARBA" id="ARBA00023065"/>
    </source>
</evidence>
<dbReference type="eggNOG" id="COG4771">
    <property type="taxonomic scope" value="Bacteria"/>
</dbReference>
<dbReference type="PANTHER" id="PTHR32552:SF81">
    <property type="entry name" value="TONB-DEPENDENT OUTER MEMBRANE RECEPTOR"/>
    <property type="match status" value="1"/>
</dbReference>
<keyword evidence="4" id="KW-0410">Iron transport</keyword>
<dbReference type="Proteomes" id="UP000001868">
    <property type="component" value="Chromosome"/>
</dbReference>
<dbReference type="EMBL" id="CP000747">
    <property type="protein sequence ID" value="ACG78507.1"/>
    <property type="molecule type" value="Genomic_DNA"/>
</dbReference>
<dbReference type="InterPro" id="IPR000531">
    <property type="entry name" value="Beta-barrel_TonB"/>
</dbReference>
<dbReference type="KEGG" id="pzu:PHZ_c2096"/>
<keyword evidence="9 14" id="KW-0798">TonB box</keyword>
<proteinExistence type="inferred from homology"/>
<dbReference type="SUPFAM" id="SSF56935">
    <property type="entry name" value="Porins"/>
    <property type="match status" value="1"/>
</dbReference>
<evidence type="ECO:0000256" key="5">
    <source>
        <dbReference type="ARBA" id="ARBA00022692"/>
    </source>
</evidence>
<evidence type="ECO:0000256" key="7">
    <source>
        <dbReference type="ARBA" id="ARBA00023004"/>
    </source>
</evidence>
<gene>
    <name evidence="18" type="ordered locus">PHZ_c2096</name>
</gene>
<dbReference type="GO" id="GO:0006826">
    <property type="term" value="P:iron ion transport"/>
    <property type="evidence" value="ECO:0007669"/>
    <property type="project" value="UniProtKB-KW"/>
</dbReference>
<evidence type="ECO:0000259" key="17">
    <source>
        <dbReference type="Pfam" id="PF07715"/>
    </source>
</evidence>
<feature type="domain" description="TonB-dependent receptor-like beta-barrel" evidence="16">
    <location>
        <begin position="282"/>
        <end position="698"/>
    </location>
</feature>
<dbReference type="Pfam" id="PF00593">
    <property type="entry name" value="TonB_dep_Rec_b-barrel"/>
    <property type="match status" value="1"/>
</dbReference>
<evidence type="ECO:0000256" key="3">
    <source>
        <dbReference type="ARBA" id="ARBA00022452"/>
    </source>
</evidence>
<name>B4RE74_PHEZH</name>
<evidence type="ECO:0000256" key="15">
    <source>
        <dbReference type="SAM" id="SignalP"/>
    </source>
</evidence>
<evidence type="ECO:0000256" key="13">
    <source>
        <dbReference type="PROSITE-ProRule" id="PRU10144"/>
    </source>
</evidence>
<keyword evidence="6 15" id="KW-0732">Signal</keyword>
<evidence type="ECO:0000256" key="4">
    <source>
        <dbReference type="ARBA" id="ARBA00022496"/>
    </source>
</evidence>
<feature type="chain" id="PRO_5002822051" evidence="15">
    <location>
        <begin position="23"/>
        <end position="737"/>
    </location>
</feature>
<evidence type="ECO:0000256" key="11">
    <source>
        <dbReference type="ARBA" id="ARBA00023237"/>
    </source>
</evidence>
<dbReference type="PANTHER" id="PTHR32552">
    <property type="entry name" value="FERRICHROME IRON RECEPTOR-RELATED"/>
    <property type="match status" value="1"/>
</dbReference>
<keyword evidence="19" id="KW-1185">Reference proteome</keyword>
<protein>
    <submittedName>
        <fullName evidence="18">TonB-dependent receptor</fullName>
    </submittedName>
</protein>
<evidence type="ECO:0000256" key="10">
    <source>
        <dbReference type="ARBA" id="ARBA00023136"/>
    </source>
</evidence>
<feature type="domain" description="TonB-dependent receptor plug" evidence="17">
    <location>
        <begin position="48"/>
        <end position="157"/>
    </location>
</feature>
<comment type="similarity">
    <text evidence="12 14">Belongs to the TonB-dependent receptor family.</text>
</comment>
<keyword evidence="3 12" id="KW-1134">Transmembrane beta strand</keyword>
<dbReference type="AlphaFoldDB" id="B4RE74"/>
<accession>B4RE74</accession>
<evidence type="ECO:0000259" key="16">
    <source>
        <dbReference type="Pfam" id="PF00593"/>
    </source>
</evidence>
<dbReference type="PROSITE" id="PS01156">
    <property type="entry name" value="TONB_DEPENDENT_REC_2"/>
    <property type="match status" value="1"/>
</dbReference>
<dbReference type="Gene3D" id="2.40.170.20">
    <property type="entry name" value="TonB-dependent receptor, beta-barrel domain"/>
    <property type="match status" value="1"/>
</dbReference>
<dbReference type="PROSITE" id="PS52016">
    <property type="entry name" value="TONB_DEPENDENT_REC_3"/>
    <property type="match status" value="1"/>
</dbReference>
<dbReference type="HOGENOM" id="CLU_008287_15_0_5"/>
<dbReference type="STRING" id="450851.PHZ_c2096"/>
<dbReference type="OrthoDB" id="9760333at2"/>
<keyword evidence="8" id="KW-0406">Ion transport</keyword>
<feature type="short sequence motif" description="TonB C-terminal box" evidence="13">
    <location>
        <begin position="720"/>
        <end position="737"/>
    </location>
</feature>
<reference evidence="18 19" key="1">
    <citation type="journal article" date="2008" name="BMC Genomics">
        <title>Complete genome of Phenylobacterium zucineum - a novel facultative intracellular bacterium isolated from human erythroleukemia cell line K562.</title>
        <authorList>
            <person name="Luo Y."/>
            <person name="Xu X."/>
            <person name="Ding Z."/>
            <person name="Liu Z."/>
            <person name="Zhang B."/>
            <person name="Yan Z."/>
            <person name="Sun J."/>
            <person name="Hu S."/>
            <person name="Hu X."/>
        </authorList>
    </citation>
    <scope>NUCLEOTIDE SEQUENCE [LARGE SCALE GENOMIC DNA]</scope>
    <source>
        <strain evidence="18 19">HLK1</strain>
    </source>
</reference>
<evidence type="ECO:0000256" key="9">
    <source>
        <dbReference type="ARBA" id="ARBA00023077"/>
    </source>
</evidence>
<evidence type="ECO:0000256" key="1">
    <source>
        <dbReference type="ARBA" id="ARBA00004571"/>
    </source>
</evidence>
<evidence type="ECO:0000313" key="19">
    <source>
        <dbReference type="Proteomes" id="UP000001868"/>
    </source>
</evidence>
<feature type="signal peptide" evidence="15">
    <location>
        <begin position="1"/>
        <end position="22"/>
    </location>
</feature>
<dbReference type="Pfam" id="PF07715">
    <property type="entry name" value="Plug"/>
    <property type="match status" value="1"/>
</dbReference>
<dbReference type="GO" id="GO:0009279">
    <property type="term" value="C:cell outer membrane"/>
    <property type="evidence" value="ECO:0007669"/>
    <property type="project" value="UniProtKB-SubCell"/>
</dbReference>
<dbReference type="CDD" id="cd01347">
    <property type="entry name" value="ligand_gated_channel"/>
    <property type="match status" value="1"/>
</dbReference>
<sequence length="737" mass="80300">MKAFVKAALFAGAAWSAVPALAQAQVAAEEPGLVEELVVTARRREESLKDVPVAVTALSGERLAATGAVDLTTLQQSTPNTTVQVARGSNSTLISFIRGVGQQDPLWGFEPGVGLYIDDVYIARPQGAVLDIFDIERVEVLRGPQGTLYGRNTIGGAIKYVTAKIEGEPELKLKGQVGSYDQRDIVASAKGRVNDYVGVGLTWASFNRDGFGKNIVTGAEHYDKDVTAARATLEFTPTEDLFFRLAGDIVTDRSNPRHGHRELPTLNVLGQPVPGGEVLDDVYDTRAGSGDHNFVEARGVSFLGEWNVNDVITLKSISAYRAGETEGTIDFDAEQAPYLDIPARYNDHQFTQELQLLYSGDRLQGVFGVYYLNATAAGAFDTVLGQLNTTTATAGHVDTESWSVFGDVSYDVTEQLSLSVGGRYTRDEKTGQVYRQNFTGLKSPLFGNNLAVPGLLRSNFTSSDTYEKFTPRVSASYEISPDLTGYVSYSQGFKSGGFDMRADQILTPDSADGYQPEKVQSYEGGLKGYFFDRRLTLNTAVFYAKYEDQQVTIQTPVGTSIASQVLNVGKSHMYGLEVEGSAVLADSLTANFSLGYIKAEFDEYQAFNPATGQTEDFADSRVFQNTPDWNGSVNLTYTHDLGDNGSIAFIPSASYRSSFNMFEVPSILDQDGYWLVDASVVWTSADDKYRVGLHGRNLTDEEYRIGGYNFPGGLFGNSVTAYYGPPRTVTLSLEAKF</sequence>
<dbReference type="InterPro" id="IPR010917">
    <property type="entry name" value="TonB_rcpt_CS"/>
</dbReference>
<evidence type="ECO:0000256" key="12">
    <source>
        <dbReference type="PROSITE-ProRule" id="PRU01360"/>
    </source>
</evidence>
<keyword evidence="7" id="KW-0408">Iron</keyword>